<dbReference type="Proteomes" id="UP000068196">
    <property type="component" value="Chromosome"/>
</dbReference>
<dbReference type="PANTHER" id="PTHR43134:SF3">
    <property type="entry name" value="FLAGELLAR BIOSYNTHESIS PROTEIN FLHF"/>
    <property type="match status" value="1"/>
</dbReference>
<dbReference type="GO" id="GO:0003924">
    <property type="term" value="F:GTPase activity"/>
    <property type="evidence" value="ECO:0007669"/>
    <property type="project" value="TreeGrafter"/>
</dbReference>
<dbReference type="EMBL" id="AP014945">
    <property type="protein sequence ID" value="BAU22754.1"/>
    <property type="molecule type" value="Genomic_DNA"/>
</dbReference>
<dbReference type="GO" id="GO:0005886">
    <property type="term" value="C:plasma membrane"/>
    <property type="evidence" value="ECO:0007669"/>
    <property type="project" value="UniProtKB-SubCell"/>
</dbReference>
<evidence type="ECO:0000256" key="3">
    <source>
        <dbReference type="ARBA" id="ARBA00022741"/>
    </source>
</evidence>
<sequence>MRIKKIRAKNMVEALRKVKDELGEEAVILDSGKIKENGLELYEVVAAVEEHEIENSIISETSSYSERGLSIYEDLRKDILEIKGALRELLQSNSKGLAVKLLKEGVPEEIVEKLEKSSQDLPQFVLSALKSKGVNPLSRLQVFVGEPGVGKTTSLFKLAFWYRVHKNSKVAILSVDNYKIGGKEQSQKLSNLLEIPFYQSDWEDFQKFQREFFSQYDFLLIDTPSLSKRFTIHDLYDLFKLYPFLRFYWVVRVTENAENMLKLWEDLKDLPVDGIILTFLDRLYSGYRLFWLLKEEIPAPLFGTTGERIPEDLEILEGKTLLGLFLRGIKDKVLE</sequence>
<name>A0A0U5ALN2_9BACT</name>
<dbReference type="GO" id="GO:0005047">
    <property type="term" value="F:signal recognition particle binding"/>
    <property type="evidence" value="ECO:0007669"/>
    <property type="project" value="TreeGrafter"/>
</dbReference>
<dbReference type="GO" id="GO:0006614">
    <property type="term" value="P:SRP-dependent cotranslational protein targeting to membrane"/>
    <property type="evidence" value="ECO:0007669"/>
    <property type="project" value="InterPro"/>
</dbReference>
<dbReference type="RefSeq" id="WP_068512500.1">
    <property type="nucleotide sequence ID" value="NZ_AP014945.1"/>
</dbReference>
<protein>
    <recommendedName>
        <fullName evidence="6">SRP54-type proteins GTP-binding domain-containing protein</fullName>
    </recommendedName>
</protein>
<dbReference type="InterPro" id="IPR000897">
    <property type="entry name" value="SRP54_GTPase_dom"/>
</dbReference>
<dbReference type="STRING" id="1653476.THC_0356"/>
<dbReference type="KEGG" id="cthi:THC_0356"/>
<evidence type="ECO:0000313" key="7">
    <source>
        <dbReference type="EMBL" id="BAU22754.1"/>
    </source>
</evidence>
<dbReference type="SUPFAM" id="SSF52540">
    <property type="entry name" value="P-loop containing nucleoside triphosphate hydrolases"/>
    <property type="match status" value="1"/>
</dbReference>
<evidence type="ECO:0000256" key="1">
    <source>
        <dbReference type="ARBA" id="ARBA00004413"/>
    </source>
</evidence>
<dbReference type="Pfam" id="PF00448">
    <property type="entry name" value="SRP54"/>
    <property type="match status" value="1"/>
</dbReference>
<reference evidence="8" key="2">
    <citation type="journal article" date="2016" name="Int. J. Syst. Evol. Microbiol.">
        <title>Caldimicrobium thiodismutans sp. nov., a sulfur-disproportionating bacterium isolated from a hot spring.</title>
        <authorList>
            <person name="Kojima H."/>
            <person name="Umezawa K."/>
            <person name="Fukui M."/>
        </authorList>
    </citation>
    <scope>NUCLEOTIDE SEQUENCE [LARGE SCALE GENOMIC DNA]</scope>
    <source>
        <strain evidence="8">TF1</strain>
    </source>
</reference>
<dbReference type="SMART" id="SM00962">
    <property type="entry name" value="SRP54"/>
    <property type="match status" value="1"/>
</dbReference>
<evidence type="ECO:0000256" key="5">
    <source>
        <dbReference type="ARBA" id="ARBA00023136"/>
    </source>
</evidence>
<organism evidence="7 8">
    <name type="scientific">Caldimicrobium thiodismutans</name>
    <dbReference type="NCBI Taxonomy" id="1653476"/>
    <lineage>
        <taxon>Bacteria</taxon>
        <taxon>Pseudomonadati</taxon>
        <taxon>Thermodesulfobacteriota</taxon>
        <taxon>Thermodesulfobacteria</taxon>
        <taxon>Thermodesulfobacteriales</taxon>
        <taxon>Thermodesulfobacteriaceae</taxon>
        <taxon>Caldimicrobium</taxon>
    </lineage>
</organism>
<keyword evidence="5" id="KW-0472">Membrane</keyword>
<keyword evidence="3" id="KW-0547">Nucleotide-binding</keyword>
<dbReference type="Gene3D" id="3.40.50.300">
    <property type="entry name" value="P-loop containing nucleotide triphosphate hydrolases"/>
    <property type="match status" value="1"/>
</dbReference>
<feature type="domain" description="SRP54-type proteins GTP-binding" evidence="6">
    <location>
        <begin position="138"/>
        <end position="327"/>
    </location>
</feature>
<accession>A0A0U5ALN2</accession>
<comment type="subcellular location">
    <subcellularLocation>
        <location evidence="1">Cell membrane</location>
        <topology evidence="1">Peripheral membrane protein</topology>
        <orientation evidence="1">Cytoplasmic side</orientation>
    </subcellularLocation>
</comment>
<reference evidence="7 8" key="1">
    <citation type="journal article" date="2016" name="Int. J. Syst. Evol. Microbiol.">
        <title>Caldimicrobium thiodismutans sp. nov., a sulfur-disproportionating bacterium isolated from a hot spring, and emended description of the genus Caldimicrobium.</title>
        <authorList>
            <person name="Kojima H."/>
            <person name="Umezawa K."/>
            <person name="Fukui M."/>
        </authorList>
    </citation>
    <scope>NUCLEOTIDE SEQUENCE [LARGE SCALE GENOMIC DNA]</scope>
    <source>
        <strain evidence="7 8">TF1</strain>
    </source>
</reference>
<dbReference type="InterPro" id="IPR027417">
    <property type="entry name" value="P-loop_NTPase"/>
</dbReference>
<evidence type="ECO:0000259" key="6">
    <source>
        <dbReference type="SMART" id="SM00962"/>
    </source>
</evidence>
<evidence type="ECO:0000256" key="2">
    <source>
        <dbReference type="ARBA" id="ARBA00008531"/>
    </source>
</evidence>
<evidence type="ECO:0000256" key="4">
    <source>
        <dbReference type="ARBA" id="ARBA00023134"/>
    </source>
</evidence>
<evidence type="ECO:0000313" key="8">
    <source>
        <dbReference type="Proteomes" id="UP000068196"/>
    </source>
</evidence>
<dbReference type="PANTHER" id="PTHR43134">
    <property type="entry name" value="SIGNAL RECOGNITION PARTICLE RECEPTOR SUBUNIT ALPHA"/>
    <property type="match status" value="1"/>
</dbReference>
<gene>
    <name evidence="7" type="ORF">THC_0356</name>
</gene>
<comment type="similarity">
    <text evidence="2">Belongs to the GTP-binding SRP family.</text>
</comment>
<dbReference type="OrthoDB" id="9778554at2"/>
<dbReference type="AlphaFoldDB" id="A0A0U5ALN2"/>
<keyword evidence="4" id="KW-0342">GTP-binding</keyword>
<keyword evidence="8" id="KW-1185">Reference proteome</keyword>
<dbReference type="Gene3D" id="1.20.120.1380">
    <property type="entry name" value="Flagellar FlhF biosynthesis protein, N domain"/>
    <property type="match status" value="1"/>
</dbReference>
<proteinExistence type="inferred from homology"/>
<dbReference type="GO" id="GO:0005525">
    <property type="term" value="F:GTP binding"/>
    <property type="evidence" value="ECO:0007669"/>
    <property type="project" value="UniProtKB-KW"/>
</dbReference>